<keyword evidence="3" id="KW-0862">Zinc</keyword>
<evidence type="ECO:0000256" key="4">
    <source>
        <dbReference type="SAM" id="MobiDB-lite"/>
    </source>
</evidence>
<reference evidence="7" key="1">
    <citation type="submission" date="2021-02" db="EMBL/GenBank/DDBJ databases">
        <authorList>
            <person name="Dougan E. K."/>
            <person name="Rhodes N."/>
            <person name="Thang M."/>
            <person name="Chan C."/>
        </authorList>
    </citation>
    <scope>NUCLEOTIDE SEQUENCE</scope>
</reference>
<dbReference type="InterPro" id="IPR028159">
    <property type="entry name" value="RPA_interact_C_dom"/>
</dbReference>
<dbReference type="OMA" id="RCFARVR"/>
<organism evidence="7 8">
    <name type="scientific">Polarella glacialis</name>
    <name type="common">Dinoflagellate</name>
    <dbReference type="NCBI Taxonomy" id="89957"/>
    <lineage>
        <taxon>Eukaryota</taxon>
        <taxon>Sar</taxon>
        <taxon>Alveolata</taxon>
        <taxon>Dinophyceae</taxon>
        <taxon>Suessiales</taxon>
        <taxon>Suessiaceae</taxon>
        <taxon>Polarella</taxon>
    </lineage>
</organism>
<dbReference type="PANTHER" id="PTHR31742">
    <property type="entry name" value="RPA-INTERACTING PROTEIN RPAIN"/>
    <property type="match status" value="1"/>
</dbReference>
<name>A0A813JUE2_POLGL</name>
<evidence type="ECO:0000256" key="3">
    <source>
        <dbReference type="ARBA" id="ARBA00022833"/>
    </source>
</evidence>
<dbReference type="Proteomes" id="UP000626109">
    <property type="component" value="Unassembled WGS sequence"/>
</dbReference>
<dbReference type="GO" id="GO:0006606">
    <property type="term" value="P:protein import into nucleus"/>
    <property type="evidence" value="ECO:0007669"/>
    <property type="project" value="TreeGrafter"/>
</dbReference>
<dbReference type="EMBL" id="CAJNNW010026221">
    <property type="protein sequence ID" value="CAE8683748.1"/>
    <property type="molecule type" value="Genomic_DNA"/>
</dbReference>
<dbReference type="Pfam" id="PF14768">
    <property type="entry name" value="RPA_interact_C"/>
    <property type="match status" value="1"/>
</dbReference>
<gene>
    <name evidence="6" type="ORF">PGLA1383_LOCUS18280</name>
    <name evidence="7" type="ORF">PGLA2088_LOCUS23604</name>
</gene>
<dbReference type="PANTHER" id="PTHR31742:SF1">
    <property type="entry name" value="RPA-INTERACTING PROTEIN"/>
    <property type="match status" value="1"/>
</dbReference>
<dbReference type="OrthoDB" id="435311at2759"/>
<keyword evidence="1" id="KW-0479">Metal-binding</keyword>
<feature type="domain" description="RPA-interacting protein C-terminal" evidence="5">
    <location>
        <begin position="145"/>
        <end position="225"/>
    </location>
</feature>
<sequence length="230" mass="25079">MAGPAGAGSIEPPRRPVKQQGRAVASDELRARCFARVREGREALINKLRCLADDQGGCPAGALRTIARGVLQEEAMPGVLLADLNNNDETWLDHEAMLALEEEILQELTMQAELQEINEVERMLDAQNEEDCALYEQHLLEGVPCPLCGLGRLLKAAGELRCGSCSEMKATLMDEALPLDDVSEMLGFAEDRHRQAGCTAAGGSFEVRHDFGAPLLFFNCKACGWREVAL</sequence>
<evidence type="ECO:0000313" key="8">
    <source>
        <dbReference type="Proteomes" id="UP000626109"/>
    </source>
</evidence>
<dbReference type="Proteomes" id="UP000654075">
    <property type="component" value="Unassembled WGS sequence"/>
</dbReference>
<feature type="region of interest" description="Disordered" evidence="4">
    <location>
        <begin position="1"/>
        <end position="23"/>
    </location>
</feature>
<dbReference type="GO" id="GO:0005634">
    <property type="term" value="C:nucleus"/>
    <property type="evidence" value="ECO:0007669"/>
    <property type="project" value="TreeGrafter"/>
</dbReference>
<accession>A0A813JUE2</accession>
<evidence type="ECO:0000259" key="5">
    <source>
        <dbReference type="Pfam" id="PF14768"/>
    </source>
</evidence>
<evidence type="ECO:0000256" key="2">
    <source>
        <dbReference type="ARBA" id="ARBA00022771"/>
    </source>
</evidence>
<keyword evidence="2" id="KW-0863">Zinc-finger</keyword>
<proteinExistence type="predicted"/>
<protein>
    <recommendedName>
        <fullName evidence="5">RPA-interacting protein C-terminal domain-containing protein</fullName>
    </recommendedName>
</protein>
<evidence type="ECO:0000313" key="6">
    <source>
        <dbReference type="EMBL" id="CAE8599940.1"/>
    </source>
</evidence>
<evidence type="ECO:0000313" key="9">
    <source>
        <dbReference type="Proteomes" id="UP000654075"/>
    </source>
</evidence>
<evidence type="ECO:0000313" key="7">
    <source>
        <dbReference type="EMBL" id="CAE8683748.1"/>
    </source>
</evidence>
<dbReference type="GO" id="GO:0008270">
    <property type="term" value="F:zinc ion binding"/>
    <property type="evidence" value="ECO:0007669"/>
    <property type="project" value="UniProtKB-KW"/>
</dbReference>
<dbReference type="AlphaFoldDB" id="A0A813JUE2"/>
<keyword evidence="9" id="KW-1185">Reference proteome</keyword>
<dbReference type="EMBL" id="CAJNNV010011627">
    <property type="protein sequence ID" value="CAE8599940.1"/>
    <property type="molecule type" value="Genomic_DNA"/>
</dbReference>
<comment type="caution">
    <text evidence="7">The sequence shown here is derived from an EMBL/GenBank/DDBJ whole genome shotgun (WGS) entry which is preliminary data.</text>
</comment>
<dbReference type="InterPro" id="IPR028156">
    <property type="entry name" value="RIP"/>
</dbReference>
<evidence type="ECO:0000256" key="1">
    <source>
        <dbReference type="ARBA" id="ARBA00022723"/>
    </source>
</evidence>